<organism evidence="1">
    <name type="scientific">marine sediment metagenome</name>
    <dbReference type="NCBI Taxonomy" id="412755"/>
    <lineage>
        <taxon>unclassified sequences</taxon>
        <taxon>metagenomes</taxon>
        <taxon>ecological metagenomes</taxon>
    </lineage>
</organism>
<evidence type="ECO:0000313" key="1">
    <source>
        <dbReference type="EMBL" id="KKM00537.1"/>
    </source>
</evidence>
<accession>A0A0F9HBQ6</accession>
<sequence>MIDYGHLCLLIFAQGTWKENYKYKLLDQIKKNFLSNMDIDDIDNWSEINKSSLFDPKNPQADDKPCELCHALYKIYEGKKGGNDGLILFSHNIISWNGTGNLLSFLLGERNIKKVYYLELDQDSYLIKTKNYIPQIINNIKDIRINRTEFFTLLEKVELKFSTLYEIGKF</sequence>
<proteinExistence type="predicted"/>
<gene>
    <name evidence="1" type="ORF">LCGC14_1803410</name>
</gene>
<protein>
    <submittedName>
        <fullName evidence="1">Uncharacterized protein</fullName>
    </submittedName>
</protein>
<dbReference type="EMBL" id="LAZR01017411">
    <property type="protein sequence ID" value="KKM00537.1"/>
    <property type="molecule type" value="Genomic_DNA"/>
</dbReference>
<reference evidence="1" key="1">
    <citation type="journal article" date="2015" name="Nature">
        <title>Complex archaea that bridge the gap between prokaryotes and eukaryotes.</title>
        <authorList>
            <person name="Spang A."/>
            <person name="Saw J.H."/>
            <person name="Jorgensen S.L."/>
            <person name="Zaremba-Niedzwiedzka K."/>
            <person name="Martijn J."/>
            <person name="Lind A.E."/>
            <person name="van Eijk R."/>
            <person name="Schleper C."/>
            <person name="Guy L."/>
            <person name="Ettema T.J."/>
        </authorList>
    </citation>
    <scope>NUCLEOTIDE SEQUENCE</scope>
</reference>
<dbReference type="AlphaFoldDB" id="A0A0F9HBQ6"/>
<name>A0A0F9HBQ6_9ZZZZ</name>
<comment type="caution">
    <text evidence="1">The sequence shown here is derived from an EMBL/GenBank/DDBJ whole genome shotgun (WGS) entry which is preliminary data.</text>
</comment>